<sequence>MHYPIHSHFTTHYHFFFHVFPLSTTPTTTPNSAATLIAPAVITKTPTPDPLASETPRVVDKFNSANTSGGYGQDSCSSTNTDSSYNSGSKNNTDSSIGASAAQDRRLWYEKRRVQQRRVYGPRGQGPDGRQGQGGAEKLAGKMMGNTGLQECGQECKMGKFENEDF</sequence>
<evidence type="ECO:0000313" key="2">
    <source>
        <dbReference type="EMBL" id="KAJ7690334.1"/>
    </source>
</evidence>
<dbReference type="EMBL" id="JARKIE010000065">
    <property type="protein sequence ID" value="KAJ7690334.1"/>
    <property type="molecule type" value="Genomic_DNA"/>
</dbReference>
<reference evidence="2" key="1">
    <citation type="submission" date="2023-03" db="EMBL/GenBank/DDBJ databases">
        <title>Massive genome expansion in bonnet fungi (Mycena s.s.) driven by repeated elements and novel gene families across ecological guilds.</title>
        <authorList>
            <consortium name="Lawrence Berkeley National Laboratory"/>
            <person name="Harder C.B."/>
            <person name="Miyauchi S."/>
            <person name="Viragh M."/>
            <person name="Kuo A."/>
            <person name="Thoen E."/>
            <person name="Andreopoulos B."/>
            <person name="Lu D."/>
            <person name="Skrede I."/>
            <person name="Drula E."/>
            <person name="Henrissat B."/>
            <person name="Morin E."/>
            <person name="Kohler A."/>
            <person name="Barry K."/>
            <person name="LaButti K."/>
            <person name="Morin E."/>
            <person name="Salamov A."/>
            <person name="Lipzen A."/>
            <person name="Mereny Z."/>
            <person name="Hegedus B."/>
            <person name="Baldrian P."/>
            <person name="Stursova M."/>
            <person name="Weitz H."/>
            <person name="Taylor A."/>
            <person name="Grigoriev I.V."/>
            <person name="Nagy L.G."/>
            <person name="Martin F."/>
            <person name="Kauserud H."/>
        </authorList>
    </citation>
    <scope>NUCLEOTIDE SEQUENCE</scope>
    <source>
        <strain evidence="2">CBHHK067</strain>
    </source>
</reference>
<dbReference type="AlphaFoldDB" id="A0AAD7GJ22"/>
<name>A0AAD7GJ22_MYCRO</name>
<protein>
    <submittedName>
        <fullName evidence="2">Uncharacterized protein</fullName>
    </submittedName>
</protein>
<keyword evidence="3" id="KW-1185">Reference proteome</keyword>
<comment type="caution">
    <text evidence="2">The sequence shown here is derived from an EMBL/GenBank/DDBJ whole genome shotgun (WGS) entry which is preliminary data.</text>
</comment>
<feature type="compositionally biased region" description="Basic and acidic residues" evidence="1">
    <location>
        <begin position="103"/>
        <end position="113"/>
    </location>
</feature>
<dbReference type="Proteomes" id="UP001221757">
    <property type="component" value="Unassembled WGS sequence"/>
</dbReference>
<proteinExistence type="predicted"/>
<organism evidence="2 3">
    <name type="scientific">Mycena rosella</name>
    <name type="common">Pink bonnet</name>
    <name type="synonym">Agaricus rosellus</name>
    <dbReference type="NCBI Taxonomy" id="1033263"/>
    <lineage>
        <taxon>Eukaryota</taxon>
        <taxon>Fungi</taxon>
        <taxon>Dikarya</taxon>
        <taxon>Basidiomycota</taxon>
        <taxon>Agaricomycotina</taxon>
        <taxon>Agaricomycetes</taxon>
        <taxon>Agaricomycetidae</taxon>
        <taxon>Agaricales</taxon>
        <taxon>Marasmiineae</taxon>
        <taxon>Mycenaceae</taxon>
        <taxon>Mycena</taxon>
    </lineage>
</organism>
<accession>A0AAD7GJ22</accession>
<feature type="compositionally biased region" description="Gly residues" evidence="1">
    <location>
        <begin position="123"/>
        <end position="135"/>
    </location>
</feature>
<feature type="region of interest" description="Disordered" evidence="1">
    <location>
        <begin position="45"/>
        <end position="142"/>
    </location>
</feature>
<feature type="compositionally biased region" description="Polar residues" evidence="1">
    <location>
        <begin position="63"/>
        <end position="98"/>
    </location>
</feature>
<evidence type="ECO:0000256" key="1">
    <source>
        <dbReference type="SAM" id="MobiDB-lite"/>
    </source>
</evidence>
<gene>
    <name evidence="2" type="ORF">B0H17DRAFT_1134365</name>
</gene>
<evidence type="ECO:0000313" key="3">
    <source>
        <dbReference type="Proteomes" id="UP001221757"/>
    </source>
</evidence>